<comment type="subcellular location">
    <subcellularLocation>
        <location evidence="1">Membrane</location>
        <topology evidence="1">Multi-pass membrane protein</topology>
    </subcellularLocation>
</comment>
<dbReference type="EMBL" id="FXAK01000003">
    <property type="protein sequence ID" value="SMF40032.1"/>
    <property type="molecule type" value="Genomic_DNA"/>
</dbReference>
<gene>
    <name evidence="7" type="ORF">SAMN02982917_2028</name>
</gene>
<comment type="similarity">
    <text evidence="2">Belongs to the TrbL/VirB6 family.</text>
</comment>
<evidence type="ECO:0000256" key="4">
    <source>
        <dbReference type="ARBA" id="ARBA00022989"/>
    </source>
</evidence>
<keyword evidence="3 6" id="KW-0812">Transmembrane</keyword>
<keyword evidence="4 6" id="KW-1133">Transmembrane helix</keyword>
<evidence type="ECO:0000256" key="2">
    <source>
        <dbReference type="ARBA" id="ARBA00007802"/>
    </source>
</evidence>
<evidence type="ECO:0000313" key="7">
    <source>
        <dbReference type="EMBL" id="SMF40032.1"/>
    </source>
</evidence>
<dbReference type="Pfam" id="PF04610">
    <property type="entry name" value="TrbL"/>
    <property type="match status" value="1"/>
</dbReference>
<dbReference type="Proteomes" id="UP000192936">
    <property type="component" value="Unassembled WGS sequence"/>
</dbReference>
<name>A0A1X7ETQ0_9PROT</name>
<feature type="transmembrane region" description="Helical" evidence="6">
    <location>
        <begin position="58"/>
        <end position="79"/>
    </location>
</feature>
<evidence type="ECO:0000256" key="5">
    <source>
        <dbReference type="ARBA" id="ARBA00023136"/>
    </source>
</evidence>
<evidence type="ECO:0000256" key="3">
    <source>
        <dbReference type="ARBA" id="ARBA00022692"/>
    </source>
</evidence>
<organism evidence="7 8">
    <name type="scientific">Azospirillum oryzae</name>
    <dbReference type="NCBI Taxonomy" id="286727"/>
    <lineage>
        <taxon>Bacteria</taxon>
        <taxon>Pseudomonadati</taxon>
        <taxon>Pseudomonadota</taxon>
        <taxon>Alphaproteobacteria</taxon>
        <taxon>Rhodospirillales</taxon>
        <taxon>Azospirillaceae</taxon>
        <taxon>Azospirillum</taxon>
    </lineage>
</organism>
<evidence type="ECO:0000256" key="6">
    <source>
        <dbReference type="SAM" id="Phobius"/>
    </source>
</evidence>
<feature type="non-terminal residue" evidence="7">
    <location>
        <position position="169"/>
    </location>
</feature>
<evidence type="ECO:0000256" key="1">
    <source>
        <dbReference type="ARBA" id="ARBA00004141"/>
    </source>
</evidence>
<protein>
    <submittedName>
        <fullName evidence="7">TrbL/VirB6 plasmid conjugal transfer protein</fullName>
    </submittedName>
</protein>
<dbReference type="RefSeq" id="WP_208621172.1">
    <property type="nucleotide sequence ID" value="NZ_FXAK01000003.1"/>
</dbReference>
<dbReference type="GO" id="GO:0030255">
    <property type="term" value="P:protein secretion by the type IV secretion system"/>
    <property type="evidence" value="ECO:0007669"/>
    <property type="project" value="InterPro"/>
</dbReference>
<evidence type="ECO:0000313" key="8">
    <source>
        <dbReference type="Proteomes" id="UP000192936"/>
    </source>
</evidence>
<dbReference type="AlphaFoldDB" id="A0A1X7ETQ0"/>
<sequence>MSGVLRTVEANLLCVVNLGLQMIRDAGVFGLAAIVAAVIMGFPYLVALLLFLLLLTEVLVVLFIVKALGPLLIGFLAFKPTRSITKNGAKMLGQAAGAILITAALMGLMMGLLGTFMKWVPGSCTGGWRDAKGFIWSEGYIGLVLFGYFMLLMLLKAQGWAGQLIEFHG</sequence>
<dbReference type="InterPro" id="IPR007688">
    <property type="entry name" value="Conjugal_tfr_TrbL/VirB6"/>
</dbReference>
<dbReference type="GO" id="GO:0016020">
    <property type="term" value="C:membrane"/>
    <property type="evidence" value="ECO:0007669"/>
    <property type="project" value="UniProtKB-SubCell"/>
</dbReference>
<feature type="transmembrane region" description="Helical" evidence="6">
    <location>
        <begin position="91"/>
        <end position="113"/>
    </location>
</feature>
<reference evidence="7 8" key="1">
    <citation type="submission" date="2017-04" db="EMBL/GenBank/DDBJ databases">
        <authorList>
            <person name="Afonso C.L."/>
            <person name="Miller P.J."/>
            <person name="Scott M.A."/>
            <person name="Spackman E."/>
            <person name="Goraichik I."/>
            <person name="Dimitrov K.M."/>
            <person name="Suarez D.L."/>
            <person name="Swayne D.E."/>
        </authorList>
    </citation>
    <scope>NUCLEOTIDE SEQUENCE [LARGE SCALE GENOMIC DNA]</scope>
    <source>
        <strain evidence="7 8">A2P</strain>
    </source>
</reference>
<feature type="transmembrane region" description="Helical" evidence="6">
    <location>
        <begin position="133"/>
        <end position="155"/>
    </location>
</feature>
<proteinExistence type="inferred from homology"/>
<accession>A0A1X7ETQ0</accession>
<feature type="transmembrane region" description="Helical" evidence="6">
    <location>
        <begin position="28"/>
        <end position="52"/>
    </location>
</feature>
<keyword evidence="5 6" id="KW-0472">Membrane</keyword>